<dbReference type="InterPro" id="IPR023415">
    <property type="entry name" value="LDLR_class-A_CS"/>
</dbReference>
<dbReference type="Pfam" id="PF00057">
    <property type="entry name" value="Ldl_recept_a"/>
    <property type="match status" value="1"/>
</dbReference>
<dbReference type="InterPro" id="IPR001304">
    <property type="entry name" value="C-type_lectin-like"/>
</dbReference>
<dbReference type="PROSITE" id="PS50068">
    <property type="entry name" value="LDLRA_2"/>
    <property type="match status" value="1"/>
</dbReference>
<gene>
    <name evidence="5" type="ORF">MNOR_LOCUS6291</name>
</gene>
<comment type="caution">
    <text evidence="2">Lacks conserved residue(s) required for the propagation of feature annotation.</text>
</comment>
<evidence type="ECO:0000256" key="1">
    <source>
        <dbReference type="ARBA" id="ARBA00023157"/>
    </source>
</evidence>
<dbReference type="Gene3D" id="3.10.100.10">
    <property type="entry name" value="Mannose-Binding Protein A, subunit A"/>
    <property type="match status" value="1"/>
</dbReference>
<dbReference type="InterPro" id="IPR016186">
    <property type="entry name" value="C-type_lectin-like/link_sf"/>
</dbReference>
<dbReference type="PROSITE" id="PS01209">
    <property type="entry name" value="LDLRA_1"/>
    <property type="match status" value="1"/>
</dbReference>
<keyword evidence="3" id="KW-0732">Signal</keyword>
<evidence type="ECO:0000313" key="6">
    <source>
        <dbReference type="Proteomes" id="UP001497623"/>
    </source>
</evidence>
<dbReference type="SMART" id="SM00034">
    <property type="entry name" value="CLECT"/>
    <property type="match status" value="1"/>
</dbReference>
<dbReference type="InterPro" id="IPR036055">
    <property type="entry name" value="LDL_receptor-like_sf"/>
</dbReference>
<dbReference type="PROSITE" id="PS50041">
    <property type="entry name" value="C_TYPE_LECTIN_2"/>
    <property type="match status" value="1"/>
</dbReference>
<feature type="non-terminal residue" evidence="5">
    <location>
        <position position="320"/>
    </location>
</feature>
<dbReference type="CDD" id="cd00037">
    <property type="entry name" value="CLECT"/>
    <property type="match status" value="1"/>
</dbReference>
<comment type="caution">
    <text evidence="5">The sequence shown here is derived from an EMBL/GenBank/DDBJ whole genome shotgun (WGS) entry which is preliminary data.</text>
</comment>
<protein>
    <recommendedName>
        <fullName evidence="4">C-type lectin domain-containing protein</fullName>
    </recommendedName>
</protein>
<dbReference type="SUPFAM" id="SSF57424">
    <property type="entry name" value="LDL receptor-like module"/>
    <property type="match status" value="1"/>
</dbReference>
<keyword evidence="6" id="KW-1185">Reference proteome</keyword>
<dbReference type="InterPro" id="IPR002172">
    <property type="entry name" value="LDrepeatLR_classA_rpt"/>
</dbReference>
<feature type="chain" id="PRO_5043797122" description="C-type lectin domain-containing protein" evidence="3">
    <location>
        <begin position="24"/>
        <end position="320"/>
    </location>
</feature>
<feature type="domain" description="C-type lectin" evidence="4">
    <location>
        <begin position="159"/>
        <end position="312"/>
    </location>
</feature>
<evidence type="ECO:0000256" key="3">
    <source>
        <dbReference type="SAM" id="SignalP"/>
    </source>
</evidence>
<feature type="signal peptide" evidence="3">
    <location>
        <begin position="1"/>
        <end position="23"/>
    </location>
</feature>
<accession>A0AAV2PYI7</accession>
<dbReference type="AlphaFoldDB" id="A0AAV2PYI7"/>
<dbReference type="CDD" id="cd00112">
    <property type="entry name" value="LDLa"/>
    <property type="match status" value="1"/>
</dbReference>
<dbReference type="Gene3D" id="4.10.400.10">
    <property type="entry name" value="Low-density Lipoprotein Receptor"/>
    <property type="match status" value="1"/>
</dbReference>
<dbReference type="Pfam" id="PF00059">
    <property type="entry name" value="Lectin_C"/>
    <property type="match status" value="1"/>
</dbReference>
<dbReference type="EMBL" id="CAXKWB010002574">
    <property type="protein sequence ID" value="CAL4067205.1"/>
    <property type="molecule type" value="Genomic_DNA"/>
</dbReference>
<sequence length="320" mass="35950">MAIHQQKILKLMLIVSNILYVSCRGVNCPNNHVRCGNELTCVANSRICDGNKDCSDGSDEVPLLCQEWFVSNRCSSGKTDLGGPWPTCLDFADYCNSNIYESSSPIGRTCEIVQSQQLPRVKSEVKRSVLTSAQVELLMSAAVNSTMHHENCPMLYTHLGNHCIAFFSMAQVPWPEARQFCQSIYGDLISFHEIQIYESIHEYLKENQLTTDYWLGGRYNMDNNGWSWLDDSPMPLGSPYWAERYSSSCVPRALPSRDPFSGPGEAPPGAPCYNYLQAPSQRTVGYCAAITYEHFYYVTDEECTSKRSPLCLLNTAHKLG</sequence>
<dbReference type="SMART" id="SM00192">
    <property type="entry name" value="LDLa"/>
    <property type="match status" value="1"/>
</dbReference>
<dbReference type="InterPro" id="IPR016187">
    <property type="entry name" value="CTDL_fold"/>
</dbReference>
<reference evidence="5 6" key="1">
    <citation type="submission" date="2024-05" db="EMBL/GenBank/DDBJ databases">
        <authorList>
            <person name="Wallberg A."/>
        </authorList>
    </citation>
    <scope>NUCLEOTIDE SEQUENCE [LARGE SCALE GENOMIC DNA]</scope>
</reference>
<organism evidence="5 6">
    <name type="scientific">Meganyctiphanes norvegica</name>
    <name type="common">Northern krill</name>
    <name type="synonym">Thysanopoda norvegica</name>
    <dbReference type="NCBI Taxonomy" id="48144"/>
    <lineage>
        <taxon>Eukaryota</taxon>
        <taxon>Metazoa</taxon>
        <taxon>Ecdysozoa</taxon>
        <taxon>Arthropoda</taxon>
        <taxon>Crustacea</taxon>
        <taxon>Multicrustacea</taxon>
        <taxon>Malacostraca</taxon>
        <taxon>Eumalacostraca</taxon>
        <taxon>Eucarida</taxon>
        <taxon>Euphausiacea</taxon>
        <taxon>Euphausiidae</taxon>
        <taxon>Meganyctiphanes</taxon>
    </lineage>
</organism>
<dbReference type="SUPFAM" id="SSF56436">
    <property type="entry name" value="C-type lectin-like"/>
    <property type="match status" value="1"/>
</dbReference>
<dbReference type="Proteomes" id="UP001497623">
    <property type="component" value="Unassembled WGS sequence"/>
</dbReference>
<evidence type="ECO:0000256" key="2">
    <source>
        <dbReference type="PROSITE-ProRule" id="PRU00124"/>
    </source>
</evidence>
<evidence type="ECO:0000259" key="4">
    <source>
        <dbReference type="PROSITE" id="PS50041"/>
    </source>
</evidence>
<name>A0AAV2PYI7_MEGNR</name>
<proteinExistence type="predicted"/>
<keyword evidence="1" id="KW-1015">Disulfide bond</keyword>
<evidence type="ECO:0000313" key="5">
    <source>
        <dbReference type="EMBL" id="CAL4067205.1"/>
    </source>
</evidence>